<protein>
    <recommendedName>
        <fullName evidence="15">Riboflavin biosynthesis protein</fullName>
    </recommendedName>
    <domain>
        <recommendedName>
            <fullName evidence="15">Riboflavin kinase</fullName>
            <ecNumber evidence="15">2.7.1.26</ecNumber>
        </recommendedName>
        <alternativeName>
            <fullName evidence="15">Flavokinase</fullName>
        </alternativeName>
    </domain>
    <domain>
        <recommendedName>
            <fullName evidence="15">FMN adenylyltransferase</fullName>
            <ecNumber evidence="15">2.7.7.2</ecNumber>
        </recommendedName>
        <alternativeName>
            <fullName evidence="15">FAD pyrophosphorylase</fullName>
        </alternativeName>
        <alternativeName>
            <fullName evidence="15">FAD synthase</fullName>
        </alternativeName>
    </domain>
</protein>
<dbReference type="GO" id="GO:0003919">
    <property type="term" value="F:FMN adenylyltransferase activity"/>
    <property type="evidence" value="ECO:0007669"/>
    <property type="project" value="UniProtKB-UniRule"/>
</dbReference>
<comment type="similarity">
    <text evidence="15">Belongs to the ribF family.</text>
</comment>
<dbReference type="GO" id="GO:0009231">
    <property type="term" value="P:riboflavin biosynthetic process"/>
    <property type="evidence" value="ECO:0007669"/>
    <property type="project" value="InterPro"/>
</dbReference>
<keyword evidence="11 15" id="KW-0067">ATP-binding</keyword>
<accession>A0A0W0TW37</accession>
<dbReference type="InterPro" id="IPR015864">
    <property type="entry name" value="FAD_synthase"/>
</dbReference>
<dbReference type="NCBIfam" id="NF004163">
    <property type="entry name" value="PRK05627.1-6"/>
    <property type="match status" value="1"/>
</dbReference>
<dbReference type="UniPathway" id="UPA00276">
    <property type="reaction ID" value="UER00406"/>
</dbReference>
<dbReference type="InterPro" id="IPR023468">
    <property type="entry name" value="Riboflavin_kinase"/>
</dbReference>
<reference evidence="17 18" key="1">
    <citation type="submission" date="2015-11" db="EMBL/GenBank/DDBJ databases">
        <title>Genomic analysis of 38 Legionella species identifies large and diverse effector repertoires.</title>
        <authorList>
            <person name="Burstein D."/>
            <person name="Amaro F."/>
            <person name="Zusman T."/>
            <person name="Lifshitz Z."/>
            <person name="Cohen O."/>
            <person name="Gilbert J.A."/>
            <person name="Pupko T."/>
            <person name="Shuman H.A."/>
            <person name="Segal G."/>
        </authorList>
    </citation>
    <scope>NUCLEOTIDE SEQUENCE [LARGE SCALE GENOMIC DNA]</scope>
    <source>
        <strain evidence="17 18">ATCC 49504</strain>
    </source>
</reference>
<dbReference type="Gene3D" id="2.40.30.30">
    <property type="entry name" value="Riboflavin kinase-like"/>
    <property type="match status" value="1"/>
</dbReference>
<dbReference type="AlphaFoldDB" id="A0A0W0TW37"/>
<comment type="catalytic activity">
    <reaction evidence="13 15">
        <text>riboflavin + ATP = FMN + ADP + H(+)</text>
        <dbReference type="Rhea" id="RHEA:14357"/>
        <dbReference type="ChEBI" id="CHEBI:15378"/>
        <dbReference type="ChEBI" id="CHEBI:30616"/>
        <dbReference type="ChEBI" id="CHEBI:57986"/>
        <dbReference type="ChEBI" id="CHEBI:58210"/>
        <dbReference type="ChEBI" id="CHEBI:456216"/>
        <dbReference type="EC" id="2.7.1.26"/>
    </reaction>
</comment>
<keyword evidence="12" id="KW-0511">Multifunctional enzyme</keyword>
<keyword evidence="4 15" id="KW-0285">Flavoprotein</keyword>
<comment type="caution">
    <text evidence="17">The sequence shown here is derived from an EMBL/GenBank/DDBJ whole genome shotgun (WGS) entry which is preliminary data.</text>
</comment>
<evidence type="ECO:0000256" key="13">
    <source>
        <dbReference type="ARBA" id="ARBA00047880"/>
    </source>
</evidence>
<dbReference type="InterPro" id="IPR014729">
    <property type="entry name" value="Rossmann-like_a/b/a_fold"/>
</dbReference>
<dbReference type="GO" id="GO:0008531">
    <property type="term" value="F:riboflavin kinase activity"/>
    <property type="evidence" value="ECO:0007669"/>
    <property type="project" value="UniProtKB-UniRule"/>
</dbReference>
<dbReference type="EMBL" id="LNYC01000044">
    <property type="protein sequence ID" value="KTC99678.1"/>
    <property type="molecule type" value="Genomic_DNA"/>
</dbReference>
<dbReference type="NCBIfam" id="NF004159">
    <property type="entry name" value="PRK05627.1-2"/>
    <property type="match status" value="1"/>
</dbReference>
<keyword evidence="6 15" id="KW-0808">Transferase</keyword>
<evidence type="ECO:0000256" key="3">
    <source>
        <dbReference type="ARBA" id="ARBA00005201"/>
    </source>
</evidence>
<keyword evidence="10 15" id="KW-0274">FAD</keyword>
<dbReference type="GO" id="GO:0009398">
    <property type="term" value="P:FMN biosynthetic process"/>
    <property type="evidence" value="ECO:0007669"/>
    <property type="project" value="UniProtKB-UniRule"/>
</dbReference>
<comment type="pathway">
    <text evidence="3 15">Cofactor biosynthesis; FMN biosynthesis; FMN from riboflavin (ATP route): step 1/1.</text>
</comment>
<evidence type="ECO:0000256" key="7">
    <source>
        <dbReference type="ARBA" id="ARBA00022695"/>
    </source>
</evidence>
<evidence type="ECO:0000256" key="8">
    <source>
        <dbReference type="ARBA" id="ARBA00022741"/>
    </source>
</evidence>
<evidence type="ECO:0000256" key="14">
    <source>
        <dbReference type="ARBA" id="ARBA00049494"/>
    </source>
</evidence>
<dbReference type="PANTHER" id="PTHR22749:SF6">
    <property type="entry name" value="RIBOFLAVIN KINASE"/>
    <property type="match status" value="1"/>
</dbReference>
<dbReference type="GO" id="GO:0005524">
    <property type="term" value="F:ATP binding"/>
    <property type="evidence" value="ECO:0007669"/>
    <property type="project" value="UniProtKB-UniRule"/>
</dbReference>
<sequence length="292" mass="32347">MTIGTFDGVHRGHQALLSRLSERARAMGLPSVVVVFEPQPAEYLYPDRAPPRLTTLREKLNVFQEMGIDHVCCLRFNSQLASLSFTEFAEQKLFQGWNARHIIVGRDFRFGRNREGGVEELALLAKARAATTEVFEDFTLDGERVSSTRIRAAEAAGDLILAEHLLGRPASLEGRVVRGHGRGATWGFPTANIALSRKNTALRGVFCVWVQGVGDTQLPGVANLGMRPTVDGKRLVLEVHLLHPAGNLYGKRLNIAFVHKLRDEMKFDTIDDLIARIRADALAARAWFAGLN</sequence>
<dbReference type="CDD" id="cd02064">
    <property type="entry name" value="FAD_synthetase_N"/>
    <property type="match status" value="1"/>
</dbReference>
<gene>
    <name evidence="17" type="primary">ribF</name>
    <name evidence="17" type="ORF">Lgee_1170</name>
</gene>
<dbReference type="InterPro" id="IPR023465">
    <property type="entry name" value="Riboflavin_kinase_dom_sf"/>
</dbReference>
<evidence type="ECO:0000256" key="1">
    <source>
        <dbReference type="ARBA" id="ARBA00002121"/>
    </source>
</evidence>
<proteinExistence type="inferred from homology"/>
<keyword evidence="9 15" id="KW-0418">Kinase</keyword>
<dbReference type="UniPathway" id="UPA00277">
    <property type="reaction ID" value="UER00407"/>
</dbReference>
<evidence type="ECO:0000313" key="18">
    <source>
        <dbReference type="Proteomes" id="UP000054785"/>
    </source>
</evidence>
<dbReference type="Pfam" id="PF06574">
    <property type="entry name" value="FAD_syn"/>
    <property type="match status" value="1"/>
</dbReference>
<dbReference type="SUPFAM" id="SSF82114">
    <property type="entry name" value="Riboflavin kinase-like"/>
    <property type="match status" value="1"/>
</dbReference>
<name>A0A0W0TW37_9GAMM</name>
<keyword evidence="8 15" id="KW-0547">Nucleotide-binding</keyword>
<keyword evidence="7 15" id="KW-0548">Nucleotidyltransferase</keyword>
<dbReference type="RefSeq" id="WP_238582797.1">
    <property type="nucleotide sequence ID" value="NZ_CP038271.1"/>
</dbReference>
<evidence type="ECO:0000256" key="4">
    <source>
        <dbReference type="ARBA" id="ARBA00022630"/>
    </source>
</evidence>
<evidence type="ECO:0000256" key="15">
    <source>
        <dbReference type="PIRNR" id="PIRNR004491"/>
    </source>
</evidence>
<dbReference type="EC" id="2.7.1.26" evidence="15"/>
<evidence type="ECO:0000256" key="6">
    <source>
        <dbReference type="ARBA" id="ARBA00022679"/>
    </source>
</evidence>
<comment type="function">
    <text evidence="1">Catalyzes the phosphorylation of riboflavin to FMN followed by the adenylation of FMN to FAD.</text>
</comment>
<dbReference type="InterPro" id="IPR002606">
    <property type="entry name" value="Riboflavin_kinase_bac"/>
</dbReference>
<dbReference type="GO" id="GO:0006747">
    <property type="term" value="P:FAD biosynthetic process"/>
    <property type="evidence" value="ECO:0007669"/>
    <property type="project" value="UniProtKB-UniRule"/>
</dbReference>
<dbReference type="NCBIfam" id="TIGR00083">
    <property type="entry name" value="ribF"/>
    <property type="match status" value="1"/>
</dbReference>
<feature type="domain" description="Riboflavin kinase" evidence="16">
    <location>
        <begin position="165"/>
        <end position="289"/>
    </location>
</feature>
<dbReference type="SUPFAM" id="SSF52374">
    <property type="entry name" value="Nucleotidylyl transferase"/>
    <property type="match status" value="1"/>
</dbReference>
<dbReference type="Gene3D" id="3.40.50.620">
    <property type="entry name" value="HUPs"/>
    <property type="match status" value="1"/>
</dbReference>
<dbReference type="STRING" id="45065.Lgee_1170"/>
<dbReference type="EC" id="2.7.7.2" evidence="15"/>
<evidence type="ECO:0000256" key="2">
    <source>
        <dbReference type="ARBA" id="ARBA00004726"/>
    </source>
</evidence>
<comment type="catalytic activity">
    <reaction evidence="14 15">
        <text>FMN + ATP + H(+) = FAD + diphosphate</text>
        <dbReference type="Rhea" id="RHEA:17237"/>
        <dbReference type="ChEBI" id="CHEBI:15378"/>
        <dbReference type="ChEBI" id="CHEBI:30616"/>
        <dbReference type="ChEBI" id="CHEBI:33019"/>
        <dbReference type="ChEBI" id="CHEBI:57692"/>
        <dbReference type="ChEBI" id="CHEBI:58210"/>
        <dbReference type="EC" id="2.7.7.2"/>
    </reaction>
</comment>
<evidence type="ECO:0000256" key="5">
    <source>
        <dbReference type="ARBA" id="ARBA00022643"/>
    </source>
</evidence>
<evidence type="ECO:0000259" key="16">
    <source>
        <dbReference type="SMART" id="SM00904"/>
    </source>
</evidence>
<keyword evidence="18" id="KW-1185">Reference proteome</keyword>
<dbReference type="SMART" id="SM00904">
    <property type="entry name" value="Flavokinase"/>
    <property type="match status" value="1"/>
</dbReference>
<dbReference type="Proteomes" id="UP000054785">
    <property type="component" value="Unassembled WGS sequence"/>
</dbReference>
<comment type="pathway">
    <text evidence="2 15">Cofactor biosynthesis; FAD biosynthesis; FAD from FMN: step 1/1.</text>
</comment>
<organism evidence="17 18">
    <name type="scientific">Legionella geestiana</name>
    <dbReference type="NCBI Taxonomy" id="45065"/>
    <lineage>
        <taxon>Bacteria</taxon>
        <taxon>Pseudomonadati</taxon>
        <taxon>Pseudomonadota</taxon>
        <taxon>Gammaproteobacteria</taxon>
        <taxon>Legionellales</taxon>
        <taxon>Legionellaceae</taxon>
        <taxon>Legionella</taxon>
    </lineage>
</organism>
<dbReference type="FunFam" id="3.40.50.620:FF:000021">
    <property type="entry name" value="Riboflavin biosynthesis protein"/>
    <property type="match status" value="1"/>
</dbReference>
<evidence type="ECO:0000256" key="10">
    <source>
        <dbReference type="ARBA" id="ARBA00022827"/>
    </source>
</evidence>
<evidence type="ECO:0000256" key="12">
    <source>
        <dbReference type="ARBA" id="ARBA00023268"/>
    </source>
</evidence>
<evidence type="ECO:0000256" key="9">
    <source>
        <dbReference type="ARBA" id="ARBA00022777"/>
    </source>
</evidence>
<dbReference type="InterPro" id="IPR015865">
    <property type="entry name" value="Riboflavin_kinase_bac/euk"/>
</dbReference>
<dbReference type="Pfam" id="PF01687">
    <property type="entry name" value="Flavokinase"/>
    <property type="match status" value="1"/>
</dbReference>
<evidence type="ECO:0000256" key="11">
    <source>
        <dbReference type="ARBA" id="ARBA00022840"/>
    </source>
</evidence>
<dbReference type="PIRSF" id="PIRSF004491">
    <property type="entry name" value="FAD_Synth"/>
    <property type="match status" value="1"/>
</dbReference>
<dbReference type="PANTHER" id="PTHR22749">
    <property type="entry name" value="RIBOFLAVIN KINASE/FMN ADENYLYLTRANSFERASE"/>
    <property type="match status" value="1"/>
</dbReference>
<keyword evidence="5 15" id="KW-0288">FMN</keyword>
<dbReference type="PATRIC" id="fig|45065.4.peg.1257"/>
<evidence type="ECO:0000313" key="17">
    <source>
        <dbReference type="EMBL" id="KTC99678.1"/>
    </source>
</evidence>